<organism evidence="2 3">
    <name type="scientific">Desulfosalsimonas propionicica</name>
    <dbReference type="NCBI Taxonomy" id="332175"/>
    <lineage>
        <taxon>Bacteria</taxon>
        <taxon>Pseudomonadati</taxon>
        <taxon>Thermodesulfobacteriota</taxon>
        <taxon>Desulfobacteria</taxon>
        <taxon>Desulfobacterales</taxon>
        <taxon>Desulfosalsimonadaceae</taxon>
        <taxon>Desulfosalsimonas</taxon>
    </lineage>
</organism>
<gene>
    <name evidence="2" type="ORF">HNR65_000560</name>
</gene>
<dbReference type="EMBL" id="JACDUS010000001">
    <property type="protein sequence ID" value="MBA2880253.1"/>
    <property type="molecule type" value="Genomic_DNA"/>
</dbReference>
<proteinExistence type="predicted"/>
<dbReference type="AlphaFoldDB" id="A0A7W0C6W8"/>
<dbReference type="CDD" id="cd07983">
    <property type="entry name" value="LPLAT_DUF374-like"/>
    <property type="match status" value="1"/>
</dbReference>
<dbReference type="RefSeq" id="WP_181549903.1">
    <property type="nucleotide sequence ID" value="NZ_JACDUS010000001.1"/>
</dbReference>
<dbReference type="Proteomes" id="UP000525298">
    <property type="component" value="Unassembled WGS sequence"/>
</dbReference>
<comment type="caution">
    <text evidence="2">The sequence shown here is derived from an EMBL/GenBank/DDBJ whole genome shotgun (WGS) entry which is preliminary data.</text>
</comment>
<sequence>MNTKKLLYSKRFAYLVYRFIRVYSACLRLRVINEAPWQQHVEAGGKVLLCVWHQQFFSLIRPFKAYAKYRPGLMISRSRDGEMIAAVANYTGWHTVRGSSSRGGRTAMSQMIRHLQENRLGAHILDGPRGPAGVVKNGAVKIAMDSGARLVPVYVEADAKWIFNSWDRFFVPKPLSRVRIRFGDMLPQIPRTSDTAALETWRKSLEDRMRPGLVR</sequence>
<protein>
    <recommendedName>
        <fullName evidence="1">DUF374 domain-containing protein</fullName>
    </recommendedName>
</protein>
<evidence type="ECO:0000313" key="3">
    <source>
        <dbReference type="Proteomes" id="UP000525298"/>
    </source>
</evidence>
<accession>A0A7W0C6W8</accession>
<dbReference type="InterPro" id="IPR007172">
    <property type="entry name" value="DUF374"/>
</dbReference>
<name>A0A7W0C6W8_9BACT</name>
<feature type="domain" description="DUF374" evidence="1">
    <location>
        <begin position="68"/>
        <end position="132"/>
    </location>
</feature>
<evidence type="ECO:0000259" key="1">
    <source>
        <dbReference type="Pfam" id="PF04028"/>
    </source>
</evidence>
<keyword evidence="3" id="KW-1185">Reference proteome</keyword>
<evidence type="ECO:0000313" key="2">
    <source>
        <dbReference type="EMBL" id="MBA2880253.1"/>
    </source>
</evidence>
<dbReference type="SUPFAM" id="SSF69593">
    <property type="entry name" value="Glycerol-3-phosphate (1)-acyltransferase"/>
    <property type="match status" value="1"/>
</dbReference>
<dbReference type="Pfam" id="PF04028">
    <property type="entry name" value="DUF374"/>
    <property type="match status" value="1"/>
</dbReference>
<reference evidence="2 3" key="1">
    <citation type="submission" date="2020-07" db="EMBL/GenBank/DDBJ databases">
        <title>Genomic Encyclopedia of Type Strains, Phase IV (KMG-IV): sequencing the most valuable type-strain genomes for metagenomic binning, comparative biology and taxonomic classification.</title>
        <authorList>
            <person name="Goeker M."/>
        </authorList>
    </citation>
    <scope>NUCLEOTIDE SEQUENCE [LARGE SCALE GENOMIC DNA]</scope>
    <source>
        <strain evidence="2 3">DSM 17721</strain>
    </source>
</reference>